<sequence length="71" mass="8655">DITYERVREFLFHPFRTTIEGKTRKEILKIEVLRWHPDKFDTFIHPKIRDGQWETTKEAAGLVARWVTRLM</sequence>
<organism evidence="1 2">
    <name type="scientific">Trametes coccinea (strain BRFM310)</name>
    <name type="common">Pycnoporus coccineus</name>
    <dbReference type="NCBI Taxonomy" id="1353009"/>
    <lineage>
        <taxon>Eukaryota</taxon>
        <taxon>Fungi</taxon>
        <taxon>Dikarya</taxon>
        <taxon>Basidiomycota</taxon>
        <taxon>Agaricomycotina</taxon>
        <taxon>Agaricomycetes</taxon>
        <taxon>Polyporales</taxon>
        <taxon>Polyporaceae</taxon>
        <taxon>Trametes</taxon>
    </lineage>
</organism>
<feature type="non-terminal residue" evidence="1">
    <location>
        <position position="71"/>
    </location>
</feature>
<dbReference type="EMBL" id="KZ084156">
    <property type="protein sequence ID" value="OSC97174.1"/>
    <property type="molecule type" value="Genomic_DNA"/>
</dbReference>
<evidence type="ECO:0000313" key="1">
    <source>
        <dbReference type="EMBL" id="OSC97174.1"/>
    </source>
</evidence>
<dbReference type="STRING" id="1353009.A0A1Y2I7Q7"/>
<feature type="non-terminal residue" evidence="1">
    <location>
        <position position="1"/>
    </location>
</feature>
<accession>A0A1Y2I7Q7</accession>
<dbReference type="AlphaFoldDB" id="A0A1Y2I7Q7"/>
<protein>
    <submittedName>
        <fullName evidence="1">Uncharacterized protein</fullName>
    </submittedName>
</protein>
<evidence type="ECO:0000313" key="2">
    <source>
        <dbReference type="Proteomes" id="UP000193067"/>
    </source>
</evidence>
<reference evidence="1 2" key="1">
    <citation type="journal article" date="2015" name="Biotechnol. Biofuels">
        <title>Enhanced degradation of softwood versus hardwood by the white-rot fungus Pycnoporus coccineus.</title>
        <authorList>
            <person name="Couturier M."/>
            <person name="Navarro D."/>
            <person name="Chevret D."/>
            <person name="Henrissat B."/>
            <person name="Piumi F."/>
            <person name="Ruiz-Duenas F.J."/>
            <person name="Martinez A.T."/>
            <person name="Grigoriev I.V."/>
            <person name="Riley R."/>
            <person name="Lipzen A."/>
            <person name="Berrin J.G."/>
            <person name="Master E.R."/>
            <person name="Rosso M.N."/>
        </authorList>
    </citation>
    <scope>NUCLEOTIDE SEQUENCE [LARGE SCALE GENOMIC DNA]</scope>
    <source>
        <strain evidence="1 2">BRFM310</strain>
    </source>
</reference>
<name>A0A1Y2I7Q7_TRAC3</name>
<proteinExistence type="predicted"/>
<dbReference type="OrthoDB" id="412109at2759"/>
<keyword evidence="2" id="KW-1185">Reference proteome</keyword>
<dbReference type="Proteomes" id="UP000193067">
    <property type="component" value="Unassembled WGS sequence"/>
</dbReference>
<gene>
    <name evidence="1" type="ORF">PYCCODRAFT_1346189</name>
</gene>